<accession>A0A938B214</accession>
<dbReference type="PRINTS" id="PR01438">
    <property type="entry name" value="UNVRSLSTRESS"/>
</dbReference>
<dbReference type="EMBL" id="VGLS01000615">
    <property type="protein sequence ID" value="MBM3225567.1"/>
    <property type="molecule type" value="Genomic_DNA"/>
</dbReference>
<dbReference type="Pfam" id="PF08369">
    <property type="entry name" value="PCP_red"/>
    <property type="match status" value="1"/>
</dbReference>
<dbReference type="InterPro" id="IPR024934">
    <property type="entry name" value="Rubredoxin-like_dom"/>
</dbReference>
<dbReference type="CDD" id="cd00729">
    <property type="entry name" value="rubredoxin_SM"/>
    <property type="match status" value="1"/>
</dbReference>
<evidence type="ECO:0000256" key="1">
    <source>
        <dbReference type="ARBA" id="ARBA00008791"/>
    </source>
</evidence>
<name>A0A938B214_UNCTE</name>
<feature type="domain" description="Rubredoxin-like" evidence="2">
    <location>
        <begin position="420"/>
        <end position="453"/>
    </location>
</feature>
<dbReference type="InterPro" id="IPR048574">
    <property type="entry name" value="RUBY_RBDX"/>
</dbReference>
<dbReference type="Proteomes" id="UP000712673">
    <property type="component" value="Unassembled WGS sequence"/>
</dbReference>
<dbReference type="PROSITE" id="PS50903">
    <property type="entry name" value="RUBREDOXIN_LIKE"/>
    <property type="match status" value="1"/>
</dbReference>
<dbReference type="InterPro" id="IPR014729">
    <property type="entry name" value="Rossmann-like_a/b/a_fold"/>
</dbReference>
<dbReference type="GO" id="GO:0015995">
    <property type="term" value="P:chlorophyll biosynthetic process"/>
    <property type="evidence" value="ECO:0007669"/>
    <property type="project" value="InterPro"/>
</dbReference>
<dbReference type="SUPFAM" id="SSF52402">
    <property type="entry name" value="Adenine nucleotide alpha hydrolases-like"/>
    <property type="match status" value="2"/>
</dbReference>
<reference evidence="3" key="1">
    <citation type="submission" date="2019-03" db="EMBL/GenBank/DDBJ databases">
        <title>Lake Tanganyika Metagenome-Assembled Genomes (MAGs).</title>
        <authorList>
            <person name="Tran P."/>
        </authorList>
    </citation>
    <scope>NUCLEOTIDE SEQUENCE</scope>
    <source>
        <strain evidence="3">K_DeepCast_65m_m2_066</strain>
    </source>
</reference>
<comment type="caution">
    <text evidence="3">The sequence shown here is derived from an EMBL/GenBank/DDBJ whole genome shotgun (WGS) entry which is preliminary data.</text>
</comment>
<organism evidence="3 4">
    <name type="scientific">Tectimicrobiota bacterium</name>
    <dbReference type="NCBI Taxonomy" id="2528274"/>
    <lineage>
        <taxon>Bacteria</taxon>
        <taxon>Pseudomonadati</taxon>
        <taxon>Nitrospinota/Tectimicrobiota group</taxon>
        <taxon>Candidatus Tectimicrobiota</taxon>
    </lineage>
</organism>
<dbReference type="AlphaFoldDB" id="A0A938B214"/>
<comment type="similarity">
    <text evidence="1">Belongs to the universal stress protein A family.</text>
</comment>
<dbReference type="GO" id="GO:0005506">
    <property type="term" value="F:iron ion binding"/>
    <property type="evidence" value="ECO:0007669"/>
    <property type="project" value="InterPro"/>
</dbReference>
<evidence type="ECO:0000313" key="3">
    <source>
        <dbReference type="EMBL" id="MBM3225567.1"/>
    </source>
</evidence>
<dbReference type="InterPro" id="IPR006015">
    <property type="entry name" value="Universal_stress_UspA"/>
</dbReference>
<dbReference type="PANTHER" id="PTHR46268:SF6">
    <property type="entry name" value="UNIVERSAL STRESS PROTEIN UP12"/>
    <property type="match status" value="1"/>
</dbReference>
<evidence type="ECO:0000313" key="4">
    <source>
        <dbReference type="Proteomes" id="UP000712673"/>
    </source>
</evidence>
<dbReference type="Pfam" id="PF00582">
    <property type="entry name" value="Usp"/>
    <property type="match status" value="2"/>
</dbReference>
<dbReference type="PANTHER" id="PTHR46268">
    <property type="entry name" value="STRESS RESPONSE PROTEIN NHAX"/>
    <property type="match status" value="1"/>
</dbReference>
<sequence length="613" mass="68234">MLKKIYVPVDNSEYSNQAIETALALAKPWNATIVGSHVYAAKMHDYRFKQMEYTLPEEYQDENELARQRKIHDSLITMGLQLISDSYLDVLERRCQEEGLGYERKTFDGKHYKVLVDDITQSDYDLVVMGALGIGAVKDSVIGSVCERVTRRVQRDVLIIKHLEDPMACGDKILVGIDGSPQCFGGLKTAIELSKAFHKPIEVVSVYDPFLHYVAFNGIVDVLSEQASKVFRFKEQEQLHEEIIDTGLAKIYQSHLEVAREIAQAAGVELQLTLLPGKAFEKVLQHARKTKPWLLVLGRIGIHSQPGETDLGSNTENLLRLAPCNVLLSSSTYVPPIDLRAEESINWSPEAEERMERVPPLVKGIARTAILRFAMERGHSVVTSDVIEQAMEAFMPGYTGRMMGKVAKVLAIEKVRDDSQLTYICEVCGYTAKAENPAKCPVCNATAEHFQVIDRQVVEAIAAAEGTTLEEATFDGRKLKWTAEARRMLRDVSDAYLRRRAKARIEKVARMQKLGIITRELALPLIEETVGSDRLDAVGMAADDAEDVHQATAAVSAAIREQGTAVSVQDMRHLHEHDMSKPQLNWTNADGQLNEVAAGRVAVVPPPVHSREA</sequence>
<dbReference type="Gene3D" id="3.40.50.620">
    <property type="entry name" value="HUPs"/>
    <property type="match status" value="2"/>
</dbReference>
<proteinExistence type="inferred from homology"/>
<evidence type="ECO:0000259" key="2">
    <source>
        <dbReference type="PROSITE" id="PS50903"/>
    </source>
</evidence>
<dbReference type="InterPro" id="IPR042298">
    <property type="entry name" value="P-CP_red_C"/>
</dbReference>
<gene>
    <name evidence="3" type="ORF">FJZ47_17460</name>
</gene>
<dbReference type="Pfam" id="PF21349">
    <property type="entry name" value="RUBY_RBDX"/>
    <property type="match status" value="1"/>
</dbReference>
<dbReference type="Gene3D" id="1.10.8.550">
    <property type="entry name" value="Proto-chlorophyllide reductase 57 kD subunit B"/>
    <property type="match status" value="2"/>
</dbReference>
<protein>
    <submittedName>
        <fullName evidence="3">Universal stress protein UspA</fullName>
    </submittedName>
</protein>
<dbReference type="CDD" id="cd00293">
    <property type="entry name" value="USP-like"/>
    <property type="match status" value="2"/>
</dbReference>
<dbReference type="InterPro" id="IPR006016">
    <property type="entry name" value="UspA"/>
</dbReference>
<dbReference type="GO" id="GO:0015979">
    <property type="term" value="P:photosynthesis"/>
    <property type="evidence" value="ECO:0007669"/>
    <property type="project" value="InterPro"/>
</dbReference>
<dbReference type="Gene3D" id="2.20.28.10">
    <property type="match status" value="1"/>
</dbReference>
<dbReference type="GO" id="GO:0016491">
    <property type="term" value="F:oxidoreductase activity"/>
    <property type="evidence" value="ECO:0007669"/>
    <property type="project" value="InterPro"/>
</dbReference>
<dbReference type="SUPFAM" id="SSF57802">
    <property type="entry name" value="Rubredoxin-like"/>
    <property type="match status" value="1"/>
</dbReference>
<dbReference type="InterPro" id="IPR013580">
    <property type="entry name" value="LI-POR_suB-like_C"/>
</dbReference>